<dbReference type="EMBL" id="LN614828">
    <property type="protein sequence ID" value="CEG59180.1"/>
    <property type="molecule type" value="Genomic_DNA"/>
</dbReference>
<organism evidence="1 2">
    <name type="scientific">Legionella fallonii LLAP-10</name>
    <dbReference type="NCBI Taxonomy" id="1212491"/>
    <lineage>
        <taxon>Bacteria</taxon>
        <taxon>Pseudomonadati</taxon>
        <taxon>Pseudomonadota</taxon>
        <taxon>Gammaproteobacteria</taxon>
        <taxon>Legionellales</taxon>
        <taxon>Legionellaceae</taxon>
        <taxon>Legionella</taxon>
    </lineage>
</organism>
<proteinExistence type="predicted"/>
<dbReference type="RefSeq" id="WP_045097787.1">
    <property type="nucleotide sequence ID" value="NZ_LN614828.1"/>
</dbReference>
<keyword evidence="2" id="KW-1185">Reference proteome</keyword>
<evidence type="ECO:0000313" key="1">
    <source>
        <dbReference type="EMBL" id="CEG59180.1"/>
    </source>
</evidence>
<dbReference type="KEGG" id="lfa:LFA_pA0073"/>
<keyword evidence="1" id="KW-0614">Plasmid</keyword>
<evidence type="ECO:0000313" key="2">
    <source>
        <dbReference type="Proteomes" id="UP000032430"/>
    </source>
</evidence>
<dbReference type="Proteomes" id="UP000032430">
    <property type="component" value="Plasmid II"/>
</dbReference>
<dbReference type="AlphaFoldDB" id="A0A098GB20"/>
<sequence>MEAKLGIDPARKTASKILKIIANHDIVPDYIRPNCYEIIEQKNFSLFAEKLANPSIDERDYTWAITTMNLELLKQI</sequence>
<reference evidence="2" key="1">
    <citation type="submission" date="2014-09" db="EMBL/GenBank/DDBJ databases">
        <authorList>
            <person name="Gomez-Valero L."/>
        </authorList>
    </citation>
    <scope>NUCLEOTIDE SEQUENCE [LARGE SCALE GENOMIC DNA]</scope>
    <source>
        <strain evidence="2">ATCC700992</strain>
        <plasmid evidence="2">LLAP10_pA</plasmid>
    </source>
</reference>
<protein>
    <submittedName>
        <fullName evidence="1">Uncharacterized protein</fullName>
    </submittedName>
</protein>
<dbReference type="HOGENOM" id="CLU_2649991_0_0_6"/>
<accession>A0A098GB20</accession>
<geneLocation type="plasmid" evidence="2">
    <name>LLAP10_pA</name>
</geneLocation>
<name>A0A098GB20_9GAMM</name>
<gene>
    <name evidence="1" type="ORF">LFA_pA0073</name>
</gene>